<feature type="chain" id="PRO_5024371701" description="CHAT domain-containing protein" evidence="1">
    <location>
        <begin position="21"/>
        <end position="881"/>
    </location>
</feature>
<sequence length="881" mass="96679">MRSVLFFLWIMALVGGLGQAGEVDTPLDDAAVDQAFAPLQSYVGLEKAIAKMELAIGESAPGATPQADLQRLGLANLLIQLGRNDQALSQLMMLRLLASTESLKAAANALWGLAWAQVYGEKGQVVSECTSFALADHYANAIVPARLKTHCQRMTKDYRFRALIKHIGLAAAADKRFSTAPTEQITVDLGRALLGLLLPEHLFALENEKAQTGKAVPISEADVLLLEQNRPWQSAFLRSAERLSSELYGLELLLNGPDKVVQGWQKLRQAELAHATGQFSQAVRSGRSALANFRQSNCEEGAVRALSLLADGMAAEKSPRAMISAADVYKKLIQVHESRAAQLGTEGLGRYLAHHRDHYQGYRNLLMRACLSATDEIQAFQPDLVRRLILHSSRMQLRPVRREIMLYRAMVAQGYRDEMVRDLAAASVKLADARGQLEATRRKGVIRDTFRGASEEKIVSTLNRAEPGETVFVFAGEPSKNTPMVWEGGPYAQFVKEKARSKKTLTAHGGEALASLRANAELPTDWASLLEGMGPDEAIVAYMQFDLSEPLAAAVMTKGNEPRIVRLAEATLEKVQALVGRTIDLLGAGLADAEPNMTELGELIWTPLGNLPNQVTIVPILSLLGIPFEALKQNDGRYVIQPRGIKYALGLSDRMARQSTTGPLKSAFVIGATEFMHEGLDAIEASREEITSLRSMFQSRGWKIHPENGFPPNGSDFLNSGNRFEVLHISTHAVWDKSDPMFDFLAFPRADIFALEIALSPVQANLAVFSACNLFKARAGALNPVSGISTAALSNLSPQVVTTLWSVNADTTRLFMQRFYDELLKTPRPVDALAQAKRDFLNPERLKEWMNKKNIPPPAGCSIEDLIHPFYWAPFVLVACP</sequence>
<feature type="domain" description="CHAT" evidence="2">
    <location>
        <begin position="598"/>
        <end position="878"/>
    </location>
</feature>
<keyword evidence="4" id="KW-1185">Reference proteome</keyword>
<dbReference type="RefSeq" id="WP_155313758.1">
    <property type="nucleotide sequence ID" value="NZ_AP021879.1"/>
</dbReference>
<protein>
    <recommendedName>
        <fullName evidence="2">CHAT domain-containing protein</fullName>
    </recommendedName>
</protein>
<proteinExistence type="predicted"/>
<feature type="signal peptide" evidence="1">
    <location>
        <begin position="1"/>
        <end position="20"/>
    </location>
</feature>
<dbReference type="AlphaFoldDB" id="A0A5K8AKS6"/>
<name>A0A5K8AKS6_9BACT</name>
<evidence type="ECO:0000313" key="4">
    <source>
        <dbReference type="Proteomes" id="UP000422108"/>
    </source>
</evidence>
<dbReference type="Pfam" id="PF12770">
    <property type="entry name" value="CHAT"/>
    <property type="match status" value="1"/>
</dbReference>
<reference evidence="3 4" key="1">
    <citation type="submission" date="2019-11" db="EMBL/GenBank/DDBJ databases">
        <title>Comparative genomics of hydrocarbon-degrading Desulfosarcina strains.</title>
        <authorList>
            <person name="Watanabe M."/>
            <person name="Kojima H."/>
            <person name="Fukui M."/>
        </authorList>
    </citation>
    <scope>NUCLEOTIDE SEQUENCE [LARGE SCALE GENOMIC DNA]</scope>
    <source>
        <strain evidence="4">oXyS1</strain>
    </source>
</reference>
<accession>A0A5K8AKS6</accession>
<evidence type="ECO:0000256" key="1">
    <source>
        <dbReference type="SAM" id="SignalP"/>
    </source>
</evidence>
<dbReference type="Proteomes" id="UP000422108">
    <property type="component" value="Chromosome"/>
</dbReference>
<organism evidence="3 4">
    <name type="scientific">Desulfosarcina ovata subsp. ovata</name>
    <dbReference type="NCBI Taxonomy" id="2752305"/>
    <lineage>
        <taxon>Bacteria</taxon>
        <taxon>Pseudomonadati</taxon>
        <taxon>Thermodesulfobacteriota</taxon>
        <taxon>Desulfobacteria</taxon>
        <taxon>Desulfobacterales</taxon>
        <taxon>Desulfosarcinaceae</taxon>
        <taxon>Desulfosarcina</taxon>
    </lineage>
</organism>
<gene>
    <name evidence="3" type="ORF">DSCOOX_62890</name>
</gene>
<dbReference type="EMBL" id="AP021879">
    <property type="protein sequence ID" value="BBO93109.1"/>
    <property type="molecule type" value="Genomic_DNA"/>
</dbReference>
<evidence type="ECO:0000259" key="2">
    <source>
        <dbReference type="Pfam" id="PF12770"/>
    </source>
</evidence>
<keyword evidence="1" id="KW-0732">Signal</keyword>
<evidence type="ECO:0000313" key="3">
    <source>
        <dbReference type="EMBL" id="BBO93109.1"/>
    </source>
</evidence>
<dbReference type="InterPro" id="IPR024983">
    <property type="entry name" value="CHAT_dom"/>
</dbReference>